<dbReference type="Proteomes" id="UP001321473">
    <property type="component" value="Unassembled WGS sequence"/>
</dbReference>
<keyword evidence="1" id="KW-0732">Signal</keyword>
<evidence type="ECO:0000313" key="3">
    <source>
        <dbReference type="Proteomes" id="UP001321473"/>
    </source>
</evidence>
<gene>
    <name evidence="2" type="ORF">V5799_029312</name>
</gene>
<organism evidence="2 3">
    <name type="scientific">Amblyomma americanum</name>
    <name type="common">Lone star tick</name>
    <dbReference type="NCBI Taxonomy" id="6943"/>
    <lineage>
        <taxon>Eukaryota</taxon>
        <taxon>Metazoa</taxon>
        <taxon>Ecdysozoa</taxon>
        <taxon>Arthropoda</taxon>
        <taxon>Chelicerata</taxon>
        <taxon>Arachnida</taxon>
        <taxon>Acari</taxon>
        <taxon>Parasitiformes</taxon>
        <taxon>Ixodida</taxon>
        <taxon>Ixodoidea</taxon>
        <taxon>Ixodidae</taxon>
        <taxon>Amblyomminae</taxon>
        <taxon>Amblyomma</taxon>
    </lineage>
</organism>
<name>A0AAQ4ES59_AMBAM</name>
<accession>A0AAQ4ES59</accession>
<dbReference type="AlphaFoldDB" id="A0AAQ4ES59"/>
<comment type="caution">
    <text evidence="2">The sequence shown here is derived from an EMBL/GenBank/DDBJ whole genome shotgun (WGS) entry which is preliminary data.</text>
</comment>
<feature type="signal peptide" evidence="1">
    <location>
        <begin position="1"/>
        <end position="22"/>
    </location>
</feature>
<feature type="chain" id="PRO_5042965616" description="Secreted protein" evidence="1">
    <location>
        <begin position="23"/>
        <end position="91"/>
    </location>
</feature>
<evidence type="ECO:0000256" key="1">
    <source>
        <dbReference type="SAM" id="SignalP"/>
    </source>
</evidence>
<sequence length="91" mass="9604">MDMKVTLLGLALFALLASECRAIVFLPGDKGRTVAQEVDRHSGEVQDVEGRSLVPGEAEARAAAKEIDRHGGGVEDVEGRIPSNCVKSLCG</sequence>
<evidence type="ECO:0000313" key="2">
    <source>
        <dbReference type="EMBL" id="KAK8777343.1"/>
    </source>
</evidence>
<protein>
    <recommendedName>
        <fullName evidence="4">Secreted protein</fullName>
    </recommendedName>
</protein>
<dbReference type="EMBL" id="JARKHS020011959">
    <property type="protein sequence ID" value="KAK8777343.1"/>
    <property type="molecule type" value="Genomic_DNA"/>
</dbReference>
<reference evidence="2 3" key="1">
    <citation type="journal article" date="2023" name="Arcadia Sci">
        <title>De novo assembly of a long-read Amblyomma americanum tick genome.</title>
        <authorList>
            <person name="Chou S."/>
            <person name="Poskanzer K.E."/>
            <person name="Rollins M."/>
            <person name="Thuy-Boun P.S."/>
        </authorList>
    </citation>
    <scope>NUCLEOTIDE SEQUENCE [LARGE SCALE GENOMIC DNA]</scope>
    <source>
        <strain evidence="2">F_SG_1</strain>
        <tissue evidence="2">Salivary glands</tissue>
    </source>
</reference>
<evidence type="ECO:0008006" key="4">
    <source>
        <dbReference type="Google" id="ProtNLM"/>
    </source>
</evidence>
<proteinExistence type="predicted"/>
<keyword evidence="3" id="KW-1185">Reference proteome</keyword>